<keyword evidence="4 8" id="KW-1133">Transmembrane helix</keyword>
<reference evidence="10 11" key="1">
    <citation type="submission" date="2018-04" db="EMBL/GenBank/DDBJ databases">
        <title>Subsurface microbial communities from deep shales in Ohio and West Virginia, USA.</title>
        <authorList>
            <person name="Wrighton K."/>
        </authorList>
    </citation>
    <scope>NUCLEOTIDE SEQUENCE [LARGE SCALE GENOMIC DNA]</scope>
    <source>
        <strain evidence="10 11">WC1</strain>
    </source>
</reference>
<comment type="caution">
    <text evidence="10">The sequence shown here is derived from an EMBL/GenBank/DDBJ whole genome shotgun (WGS) entry which is preliminary data.</text>
</comment>
<dbReference type="EMBL" id="QAXS01000022">
    <property type="protein sequence ID" value="PTV97845.1"/>
    <property type="molecule type" value="Genomic_DNA"/>
</dbReference>
<comment type="similarity">
    <text evidence="6">Belongs to the exbB/tolQ family.</text>
</comment>
<evidence type="ECO:0000256" key="4">
    <source>
        <dbReference type="ARBA" id="ARBA00022989"/>
    </source>
</evidence>
<protein>
    <submittedName>
        <fullName evidence="10">MotA/TolQ/ExbB proton channel family protein</fullName>
    </submittedName>
</protein>
<sequence>MVIINLNQLINEISITIGLSINWLIVIIFVLFTIGFTIYQWYKNILPTKNLKNNIFKLRTTLDKKLDNNSLNNILEIESLIGKNNFIINDILEDYIIMIKNNNNKNIIDPEHYINQNSIFSNFLNKKVSDNIPSTLTAIGILGTFFGLIIGLWNLNIANAENIRNSIPPLISSMQISFISSLVAIFCSIIYNYWNKKYNNITEKEINRLNNTLRKYLPIRIESNLIDNIVENQEKQLRATQEFYTDTLIPELVNGVKEAVDQSLKPSMNSIDNNLNNFVEASKENQKDMIEGVEKIVSESIAPQIEEMHNIMDNLADLSIDKQSESIDKMVDKFMKTFNESFDNQFTALRVTLEDMIRWQKESKKEMESLISTLEQGAVKQNDMLDYTEKLLNNVQQYVKQFDDLNANLNHNIKQLNTLGEKLSGLEEKTNDKLEILIEQQEKFDQKKNSHIDEMEIQLDNIEKYWDNVQSSFTELNNNFNGAIEQFADSTHESLERTFTSFDENLSEISDRLAVTITEVNNSLEDIPNSFNQLKNLLDEFKIDRKEILDVLDKQESLLGDKLTDISKAVQEENKKIETILEENNKNLKNDVKKEVENNITPISAELKEEREKQKEIIDQLNYIRDKMEENEDKSSFFSRLRGDN</sequence>
<keyword evidence="5 8" id="KW-0472">Membrane</keyword>
<evidence type="ECO:0000313" key="11">
    <source>
        <dbReference type="Proteomes" id="UP000244089"/>
    </source>
</evidence>
<feature type="transmembrane region" description="Helical" evidence="8">
    <location>
        <begin position="132"/>
        <end position="155"/>
    </location>
</feature>
<keyword evidence="6" id="KW-0653">Protein transport</keyword>
<gene>
    <name evidence="10" type="ORF">C8C76_12219</name>
</gene>
<evidence type="ECO:0000256" key="3">
    <source>
        <dbReference type="ARBA" id="ARBA00022692"/>
    </source>
</evidence>
<organism evidence="10 11">
    <name type="scientific">Halanaerobium saccharolyticum</name>
    <dbReference type="NCBI Taxonomy" id="43595"/>
    <lineage>
        <taxon>Bacteria</taxon>
        <taxon>Bacillati</taxon>
        <taxon>Bacillota</taxon>
        <taxon>Clostridia</taxon>
        <taxon>Halanaerobiales</taxon>
        <taxon>Halanaerobiaceae</taxon>
        <taxon>Halanaerobium</taxon>
    </lineage>
</organism>
<evidence type="ECO:0000313" key="10">
    <source>
        <dbReference type="EMBL" id="PTV97845.1"/>
    </source>
</evidence>
<dbReference type="RefSeq" id="WP_089655510.1">
    <property type="nucleotide sequence ID" value="NZ_QAXS01000022.1"/>
</dbReference>
<evidence type="ECO:0000256" key="5">
    <source>
        <dbReference type="ARBA" id="ARBA00023136"/>
    </source>
</evidence>
<evidence type="ECO:0000256" key="8">
    <source>
        <dbReference type="SAM" id="Phobius"/>
    </source>
</evidence>
<proteinExistence type="inferred from homology"/>
<evidence type="ECO:0000256" key="1">
    <source>
        <dbReference type="ARBA" id="ARBA00004651"/>
    </source>
</evidence>
<feature type="domain" description="MotA/TolQ/ExbB proton channel" evidence="9">
    <location>
        <begin position="127"/>
        <end position="203"/>
    </location>
</feature>
<dbReference type="Proteomes" id="UP000244089">
    <property type="component" value="Unassembled WGS sequence"/>
</dbReference>
<keyword evidence="6" id="KW-0813">Transport</keyword>
<dbReference type="AlphaFoldDB" id="A0A2T5RI29"/>
<dbReference type="InterPro" id="IPR002898">
    <property type="entry name" value="MotA_ExbB_proton_chnl"/>
</dbReference>
<feature type="transmembrane region" description="Helical" evidence="8">
    <location>
        <begin position="21"/>
        <end position="42"/>
    </location>
</feature>
<dbReference type="Pfam" id="PF01618">
    <property type="entry name" value="MotA_ExbB"/>
    <property type="match status" value="1"/>
</dbReference>
<evidence type="ECO:0000256" key="6">
    <source>
        <dbReference type="RuleBase" id="RU004057"/>
    </source>
</evidence>
<keyword evidence="2" id="KW-1003">Cell membrane</keyword>
<feature type="transmembrane region" description="Helical" evidence="8">
    <location>
        <begin position="176"/>
        <end position="194"/>
    </location>
</feature>
<keyword evidence="7" id="KW-0175">Coiled coil</keyword>
<dbReference type="SUPFAM" id="SSF58104">
    <property type="entry name" value="Methyl-accepting chemotaxis protein (MCP) signaling domain"/>
    <property type="match status" value="1"/>
</dbReference>
<dbReference type="GO" id="GO:0015031">
    <property type="term" value="P:protein transport"/>
    <property type="evidence" value="ECO:0007669"/>
    <property type="project" value="UniProtKB-KW"/>
</dbReference>
<evidence type="ECO:0000256" key="7">
    <source>
        <dbReference type="SAM" id="Coils"/>
    </source>
</evidence>
<comment type="subcellular location">
    <subcellularLocation>
        <location evidence="1">Cell membrane</location>
        <topology evidence="1">Multi-pass membrane protein</topology>
    </subcellularLocation>
    <subcellularLocation>
        <location evidence="6">Membrane</location>
        <topology evidence="6">Multi-pass membrane protein</topology>
    </subcellularLocation>
</comment>
<feature type="coiled-coil region" evidence="7">
    <location>
        <begin position="563"/>
        <end position="631"/>
    </location>
</feature>
<name>A0A2T5RI29_9FIRM</name>
<accession>A0A2T5RI29</accession>
<keyword evidence="3 8" id="KW-0812">Transmembrane</keyword>
<dbReference type="OrthoDB" id="9782541at2"/>
<dbReference type="GO" id="GO:0005886">
    <property type="term" value="C:plasma membrane"/>
    <property type="evidence" value="ECO:0007669"/>
    <property type="project" value="UniProtKB-SubCell"/>
</dbReference>
<evidence type="ECO:0000259" key="9">
    <source>
        <dbReference type="Pfam" id="PF01618"/>
    </source>
</evidence>
<evidence type="ECO:0000256" key="2">
    <source>
        <dbReference type="ARBA" id="ARBA00022475"/>
    </source>
</evidence>